<feature type="region of interest" description="Disordered" evidence="1">
    <location>
        <begin position="131"/>
        <end position="157"/>
    </location>
</feature>
<accession>A0A9C6UC14</accession>
<evidence type="ECO:0000256" key="1">
    <source>
        <dbReference type="SAM" id="MobiDB-lite"/>
    </source>
</evidence>
<dbReference type="PROSITE" id="PS51421">
    <property type="entry name" value="RAS"/>
    <property type="match status" value="1"/>
</dbReference>
<feature type="region of interest" description="Disordered" evidence="1">
    <location>
        <begin position="217"/>
        <end position="249"/>
    </location>
</feature>
<organism evidence="2 3">
    <name type="scientific">Frankliniella occidentalis</name>
    <name type="common">Western flower thrips</name>
    <name type="synonym">Euthrips occidentalis</name>
    <dbReference type="NCBI Taxonomy" id="133901"/>
    <lineage>
        <taxon>Eukaryota</taxon>
        <taxon>Metazoa</taxon>
        <taxon>Ecdysozoa</taxon>
        <taxon>Arthropoda</taxon>
        <taxon>Hexapoda</taxon>
        <taxon>Insecta</taxon>
        <taxon>Pterygota</taxon>
        <taxon>Neoptera</taxon>
        <taxon>Paraneoptera</taxon>
        <taxon>Thysanoptera</taxon>
        <taxon>Terebrantia</taxon>
        <taxon>Thripoidea</taxon>
        <taxon>Thripidae</taxon>
        <taxon>Frankliniella</taxon>
    </lineage>
</organism>
<dbReference type="PRINTS" id="PR00449">
    <property type="entry name" value="RASTRNSFRMNG"/>
</dbReference>
<dbReference type="PROSITE" id="PS51419">
    <property type="entry name" value="RAB"/>
    <property type="match status" value="1"/>
</dbReference>
<sequence length="332" mass="36190">MVKVVMLGAAGVGKTAIVQQFMWNTFTPDYQPTDRKHTYFPSIMINDHLYELNITDLPVIPFFPENNAVEWSEFRFYGLRSATAYVLVFDLSNADTFQYIRKIRDQMLASRDLRSVPVLVVGNKRDLLVFPPAQSSTPSTAPVPPVHPAHTGHPAHPGLLGAGLGAAMGAGAGLGGGLGSALGSALGGAGLVPGFGLAAGGGMAGAAALVAPLANSIGGDRGHHHHDHHHHHHHLHHHAPHHHHARPHLHHAVHHLLPHPHHPTDYRERRRDIVSLVRKHWKCGYVECSAKYNWRVVAVFHELMRSIDSSDRAALTKEVVAPIVQDNKCAIL</sequence>
<dbReference type="OrthoDB" id="299781at2759"/>
<feature type="compositionally biased region" description="Low complexity" evidence="1">
    <location>
        <begin position="148"/>
        <end position="157"/>
    </location>
</feature>
<dbReference type="SMART" id="SM00173">
    <property type="entry name" value="RAS"/>
    <property type="match status" value="1"/>
</dbReference>
<reference evidence="3" key="1">
    <citation type="submission" date="2025-08" db="UniProtKB">
        <authorList>
            <consortium name="RefSeq"/>
        </authorList>
    </citation>
    <scope>IDENTIFICATION</scope>
    <source>
        <tissue evidence="3">Whole organism</tissue>
    </source>
</reference>
<dbReference type="InterPro" id="IPR027417">
    <property type="entry name" value="P-loop_NTPase"/>
</dbReference>
<dbReference type="SUPFAM" id="SSF52540">
    <property type="entry name" value="P-loop containing nucleoside triphosphate hydrolases"/>
    <property type="match status" value="1"/>
</dbReference>
<dbReference type="GeneID" id="113211470"/>
<dbReference type="AlphaFoldDB" id="A0A9C6UC14"/>
<gene>
    <name evidence="3" type="primary">LOC113211470</name>
</gene>
<dbReference type="RefSeq" id="XP_052124019.1">
    <property type="nucleotide sequence ID" value="XM_052268059.1"/>
</dbReference>
<feature type="compositionally biased region" description="Low complexity" evidence="1">
    <location>
        <begin position="131"/>
        <end position="140"/>
    </location>
</feature>
<evidence type="ECO:0000313" key="2">
    <source>
        <dbReference type="Proteomes" id="UP000504606"/>
    </source>
</evidence>
<dbReference type="PANTHER" id="PTHR46350">
    <property type="entry name" value="RAS LIKE FAMILY 10 MEMBER B-RELATED"/>
    <property type="match status" value="1"/>
</dbReference>
<dbReference type="KEGG" id="foc:113211470"/>
<dbReference type="GO" id="GO:0003924">
    <property type="term" value="F:GTPase activity"/>
    <property type="evidence" value="ECO:0007669"/>
    <property type="project" value="InterPro"/>
</dbReference>
<proteinExistence type="predicted"/>
<keyword evidence="2" id="KW-1185">Reference proteome</keyword>
<feature type="compositionally biased region" description="Basic residues" evidence="1">
    <location>
        <begin position="222"/>
        <end position="249"/>
    </location>
</feature>
<protein>
    <submittedName>
        <fullName evidence="3">Ras-like protein family member 10B</fullName>
    </submittedName>
</protein>
<dbReference type="InterPro" id="IPR052661">
    <property type="entry name" value="Ras-like_GTPase_Reg"/>
</dbReference>
<dbReference type="Proteomes" id="UP000504606">
    <property type="component" value="Unplaced"/>
</dbReference>
<dbReference type="SMART" id="SM00175">
    <property type="entry name" value="RAB"/>
    <property type="match status" value="1"/>
</dbReference>
<dbReference type="InterPro" id="IPR001806">
    <property type="entry name" value="Small_GTPase"/>
</dbReference>
<dbReference type="Pfam" id="PF00071">
    <property type="entry name" value="Ras"/>
    <property type="match status" value="1"/>
</dbReference>
<dbReference type="GO" id="GO:0005525">
    <property type="term" value="F:GTP binding"/>
    <property type="evidence" value="ECO:0007669"/>
    <property type="project" value="InterPro"/>
</dbReference>
<dbReference type="Gene3D" id="3.40.50.300">
    <property type="entry name" value="P-loop containing nucleotide triphosphate hydrolases"/>
    <property type="match status" value="2"/>
</dbReference>
<dbReference type="PANTHER" id="PTHR46350:SF2">
    <property type="entry name" value="RAS LIKE FAMILY 10 MEMBER B"/>
    <property type="match status" value="1"/>
</dbReference>
<evidence type="ECO:0000313" key="3">
    <source>
        <dbReference type="RefSeq" id="XP_052124019.1"/>
    </source>
</evidence>
<name>A0A9C6UC14_FRAOC</name>